<dbReference type="Pfam" id="PF03133">
    <property type="entry name" value="TTL"/>
    <property type="match status" value="1"/>
</dbReference>
<feature type="compositionally biased region" description="Polar residues" evidence="4">
    <location>
        <begin position="365"/>
        <end position="377"/>
    </location>
</feature>
<dbReference type="GO" id="GO:0036064">
    <property type="term" value="C:ciliary basal body"/>
    <property type="evidence" value="ECO:0007669"/>
    <property type="project" value="TreeGrafter"/>
</dbReference>
<dbReference type="EMBL" id="LSRX01001214">
    <property type="protein sequence ID" value="OLP82201.1"/>
    <property type="molecule type" value="Genomic_DNA"/>
</dbReference>
<gene>
    <name evidence="5" type="primary">TTLL11</name>
    <name evidence="5" type="ORF">AK812_SmicGene37155</name>
</gene>
<keyword evidence="2" id="KW-0547">Nucleotide-binding</keyword>
<protein>
    <submittedName>
        <fullName evidence="5">Tubulin polyglutamylase TTLL11</fullName>
    </submittedName>
</protein>
<dbReference type="OrthoDB" id="202825at2759"/>
<feature type="region of interest" description="Disordered" evidence="4">
    <location>
        <begin position="636"/>
        <end position="669"/>
    </location>
</feature>
<dbReference type="SUPFAM" id="SSF56059">
    <property type="entry name" value="Glutathione synthetase ATP-binding domain-like"/>
    <property type="match status" value="1"/>
</dbReference>
<evidence type="ECO:0000256" key="4">
    <source>
        <dbReference type="SAM" id="MobiDB-lite"/>
    </source>
</evidence>
<organism evidence="5 6">
    <name type="scientific">Symbiodinium microadriaticum</name>
    <name type="common">Dinoflagellate</name>
    <name type="synonym">Zooxanthella microadriatica</name>
    <dbReference type="NCBI Taxonomy" id="2951"/>
    <lineage>
        <taxon>Eukaryota</taxon>
        <taxon>Sar</taxon>
        <taxon>Alveolata</taxon>
        <taxon>Dinophyceae</taxon>
        <taxon>Suessiales</taxon>
        <taxon>Symbiodiniaceae</taxon>
        <taxon>Symbiodinium</taxon>
    </lineage>
</organism>
<comment type="caution">
    <text evidence="5">The sequence shown here is derived from an EMBL/GenBank/DDBJ whole genome shotgun (WGS) entry which is preliminary data.</text>
</comment>
<feature type="compositionally biased region" description="Basic and acidic residues" evidence="4">
    <location>
        <begin position="645"/>
        <end position="660"/>
    </location>
</feature>
<evidence type="ECO:0000313" key="5">
    <source>
        <dbReference type="EMBL" id="OLP82201.1"/>
    </source>
</evidence>
<dbReference type="InterPro" id="IPR004344">
    <property type="entry name" value="TTL/TTLL_fam"/>
</dbReference>
<name>A0A1Q9CGZ3_SYMMI</name>
<dbReference type="AlphaFoldDB" id="A0A1Q9CGZ3"/>
<evidence type="ECO:0000313" key="6">
    <source>
        <dbReference type="Proteomes" id="UP000186817"/>
    </source>
</evidence>
<accession>A0A1Q9CGZ3</accession>
<dbReference type="GO" id="GO:0015631">
    <property type="term" value="F:tubulin binding"/>
    <property type="evidence" value="ECO:0007669"/>
    <property type="project" value="TreeGrafter"/>
</dbReference>
<keyword evidence="6" id="KW-1185">Reference proteome</keyword>
<dbReference type="GO" id="GO:0070740">
    <property type="term" value="F:tubulin-glutamic acid ligase activity"/>
    <property type="evidence" value="ECO:0007669"/>
    <property type="project" value="TreeGrafter"/>
</dbReference>
<feature type="region of interest" description="Disordered" evidence="4">
    <location>
        <begin position="361"/>
        <end position="382"/>
    </location>
</feature>
<dbReference type="GO" id="GO:0005524">
    <property type="term" value="F:ATP binding"/>
    <property type="evidence" value="ECO:0007669"/>
    <property type="project" value="UniProtKB-KW"/>
</dbReference>
<evidence type="ECO:0000256" key="3">
    <source>
        <dbReference type="ARBA" id="ARBA00022840"/>
    </source>
</evidence>
<dbReference type="PANTHER" id="PTHR12241:SF154">
    <property type="entry name" value="TUBULIN POLYGLUTAMYLASE TTLL11"/>
    <property type="match status" value="1"/>
</dbReference>
<evidence type="ECO:0000256" key="2">
    <source>
        <dbReference type="ARBA" id="ARBA00022741"/>
    </source>
</evidence>
<keyword evidence="1" id="KW-0436">Ligase</keyword>
<dbReference type="PANTHER" id="PTHR12241">
    <property type="entry name" value="TUBULIN POLYGLUTAMYLASE"/>
    <property type="match status" value="1"/>
</dbReference>
<proteinExistence type="predicted"/>
<evidence type="ECO:0000256" key="1">
    <source>
        <dbReference type="ARBA" id="ARBA00022598"/>
    </source>
</evidence>
<feature type="region of interest" description="Disordered" evidence="4">
    <location>
        <begin position="1"/>
        <end position="33"/>
    </location>
</feature>
<dbReference type="GO" id="GO:0000226">
    <property type="term" value="P:microtubule cytoskeleton organization"/>
    <property type="evidence" value="ECO:0007669"/>
    <property type="project" value="TreeGrafter"/>
</dbReference>
<dbReference type="PROSITE" id="PS51221">
    <property type="entry name" value="TTL"/>
    <property type="match status" value="1"/>
</dbReference>
<keyword evidence="3" id="KW-0067">ATP-binding</keyword>
<reference evidence="5 6" key="1">
    <citation type="submission" date="2016-02" db="EMBL/GenBank/DDBJ databases">
        <title>Genome analysis of coral dinoflagellate symbionts highlights evolutionary adaptations to a symbiotic lifestyle.</title>
        <authorList>
            <person name="Aranda M."/>
            <person name="Li Y."/>
            <person name="Liew Y.J."/>
            <person name="Baumgarten S."/>
            <person name="Simakov O."/>
            <person name="Wilson M."/>
            <person name="Piel J."/>
            <person name="Ashoor H."/>
            <person name="Bougouffa S."/>
            <person name="Bajic V.B."/>
            <person name="Ryu T."/>
            <person name="Ravasi T."/>
            <person name="Bayer T."/>
            <person name="Micklem G."/>
            <person name="Kim H."/>
            <person name="Bhak J."/>
            <person name="Lajeunesse T.C."/>
            <person name="Voolstra C.R."/>
        </authorList>
    </citation>
    <scope>NUCLEOTIDE SEQUENCE [LARGE SCALE GENOMIC DNA]</scope>
    <source>
        <strain evidence="5 6">CCMP2467</strain>
    </source>
</reference>
<feature type="region of interest" description="Disordered" evidence="4">
    <location>
        <begin position="262"/>
        <end position="288"/>
    </location>
</feature>
<dbReference type="Proteomes" id="UP000186817">
    <property type="component" value="Unassembled WGS sequence"/>
</dbReference>
<sequence length="669" mass="71790">MLEELTGALESVPDAGDASLASARPPSMSPPMYQKSPPVPVLWHISPENFQRRVSRLDTRQLVLALRYAAADGAGLLAGGSSRDPAAQRALTSATGQLPRRHRSRSRAQQFVGALLEELVERVPSLRPAQACSAVKSIASLKALAGAPLASSVLEALASGPLAGWKIATTLRPCDVALLLQGWSQLVEEEGSGSEALTEAARHLLRHGAAPRLLALSSCALQEAGAPPPTLGSMCAGAAQLAIWQRSEGNGSLNAEMTTGMQDDVSLSPVPPSSPSSHKQPEIASGSGADAVKVLRTAAGAVGANEKEAEGDGITTGEAWSPYFKAHGLDELLPDLVRQLAAAEPSDPYQWIIRHLVQKKRENETPTGAGSSEASTSKARKKKGGIRVNLSACLRRSCKPLLDIVCGEDSCWEQVEDASGTAKIYFVWSGQALLQRLCHPGATEKVPRLPSSAWVNRLPGMGCICDKVNMALALRLLQKLWPQKFRFWPKSWLLPAETDELCQWLDKHKGSTVIVKPEGGSQGDGIFLVQDAASLRLKLSAKAHYGAGFGALAQRYLPEPLLLDGLKFDLRLYVVVTSLDPLDAYMCKEGLARFCTAKYEEPTAANANEVYMHLTNYSVNKKLNLDADAIRAKTLRSTSAKKRDKSLDAKERHKPPDEPRAAAISQQNS</sequence>
<dbReference type="Gene3D" id="3.30.470.20">
    <property type="entry name" value="ATP-grasp fold, B domain"/>
    <property type="match status" value="1"/>
</dbReference>